<evidence type="ECO:0000313" key="2">
    <source>
        <dbReference type="EMBL" id="KHN70832.1"/>
    </source>
</evidence>
<name>A0A0B2UP21_TOXCA</name>
<protein>
    <submittedName>
        <fullName evidence="2">Uncharacterized protein</fullName>
    </submittedName>
</protein>
<keyword evidence="4" id="KW-1185">Reference proteome</keyword>
<dbReference type="Proteomes" id="UP000031036">
    <property type="component" value="Unassembled WGS sequence"/>
</dbReference>
<proteinExistence type="predicted"/>
<accession>A0A0B2UP21</accession>
<feature type="region of interest" description="Disordered" evidence="1">
    <location>
        <begin position="144"/>
        <end position="227"/>
    </location>
</feature>
<dbReference type="STRING" id="6265.A0A0B2UP21"/>
<feature type="region of interest" description="Disordered" evidence="1">
    <location>
        <begin position="36"/>
        <end position="67"/>
    </location>
</feature>
<dbReference type="AlphaFoldDB" id="A0A0B2UP21"/>
<feature type="compositionally biased region" description="Polar residues" evidence="1">
    <location>
        <begin position="162"/>
        <end position="174"/>
    </location>
</feature>
<evidence type="ECO:0000313" key="4">
    <source>
        <dbReference type="Proteomes" id="UP000031036"/>
    </source>
</evidence>
<reference evidence="3" key="2">
    <citation type="submission" date="2018-11" db="EMBL/GenBank/DDBJ databases">
        <authorList>
            <consortium name="Pathogen Informatics"/>
        </authorList>
    </citation>
    <scope>NUCLEOTIDE SEQUENCE [LARGE SCALE GENOMIC DNA]</scope>
</reference>
<organism evidence="2 4">
    <name type="scientific">Toxocara canis</name>
    <name type="common">Canine roundworm</name>
    <dbReference type="NCBI Taxonomy" id="6265"/>
    <lineage>
        <taxon>Eukaryota</taxon>
        <taxon>Metazoa</taxon>
        <taxon>Ecdysozoa</taxon>
        <taxon>Nematoda</taxon>
        <taxon>Chromadorea</taxon>
        <taxon>Rhabditida</taxon>
        <taxon>Spirurina</taxon>
        <taxon>Ascaridomorpha</taxon>
        <taxon>Ascaridoidea</taxon>
        <taxon>Toxocaridae</taxon>
        <taxon>Toxocara</taxon>
    </lineage>
</organism>
<dbReference type="OrthoDB" id="5826809at2759"/>
<reference evidence="2 4" key="1">
    <citation type="submission" date="2014-11" db="EMBL/GenBank/DDBJ databases">
        <title>Genetic blueprint of the zoonotic pathogen Toxocara canis.</title>
        <authorList>
            <person name="Zhu X.-Q."/>
            <person name="Korhonen P.K."/>
            <person name="Cai H."/>
            <person name="Young N.D."/>
            <person name="Nejsum P."/>
            <person name="von Samson-Himmelstjerna G."/>
            <person name="Boag P.R."/>
            <person name="Tan P."/>
            <person name="Li Q."/>
            <person name="Min J."/>
            <person name="Yang Y."/>
            <person name="Wang X."/>
            <person name="Fang X."/>
            <person name="Hall R.S."/>
            <person name="Hofmann A."/>
            <person name="Sternberg P.W."/>
            <person name="Jex A.R."/>
            <person name="Gasser R.B."/>
        </authorList>
    </citation>
    <scope>NUCLEOTIDE SEQUENCE [LARGE SCALE GENOMIC DNA]</scope>
    <source>
        <strain evidence="2">PN_DK_2014</strain>
    </source>
</reference>
<sequence>MSRSVAFDNSAGHHIHQRDYAQDDYNRYETARHIHNRNMERQRREEEERSRFSGYGDRPGSGVEFMPTKWQGGEIVFDRRQLPKSLKPRRIYYSPIGDGVVAADGVEMKRVPKDMSPRISVTHTRTVEKGDPGRDGYNVYEKTVTHSGGSEYGSEYGGASGRNSRTAGTLSPSGDNFGIGGGMGPVLAGVPPGSDSSAGYGGGARAPSYEPLPREYTAMKGPAGRDYGNEPDVYLGVGSAGSPSGAYGSGGMEGYGAGSKGSRYGGGGGRSYCTPTPTLGASSAGDFYGSAPASNYTTLASRDPYGSLHSAHSDPFTSNITGRSRSQDALNERIDGYGGYSTMGDGRSSAASGQYGFRMDSPRRCEITTDYLITNPRELIHQYATTTPVAVLDINDHSATSTSRTVSRAYTSTTEEKFAPYPPYKGSDACVHPNNFVRQLRDENLTISQREANRHLEPVNVKDSNYEQKISEIRSRSSRGPAINEIDYLTEKMMYGLQTGHHTPPQL</sequence>
<feature type="compositionally biased region" description="Basic and acidic residues" evidence="1">
    <location>
        <begin position="36"/>
        <end position="51"/>
    </location>
</feature>
<dbReference type="EMBL" id="JPKZ01022848">
    <property type="protein sequence ID" value="KHN70832.1"/>
    <property type="molecule type" value="Genomic_DNA"/>
</dbReference>
<evidence type="ECO:0000313" key="3">
    <source>
        <dbReference type="EMBL" id="VDM23351.1"/>
    </source>
</evidence>
<dbReference type="EMBL" id="UYWY01000001">
    <property type="protein sequence ID" value="VDM23351.1"/>
    <property type="molecule type" value="Genomic_DNA"/>
</dbReference>
<feature type="region of interest" description="Disordered" evidence="1">
    <location>
        <begin position="333"/>
        <end position="355"/>
    </location>
</feature>
<feature type="region of interest" description="Disordered" evidence="1">
    <location>
        <begin position="1"/>
        <end position="24"/>
    </location>
</feature>
<gene>
    <name evidence="2" type="ORF">Tcan_17335</name>
    <name evidence="3" type="ORF">TCNE_LOCUS2</name>
</gene>
<dbReference type="OMA" id="NIIEKNW"/>
<evidence type="ECO:0000256" key="1">
    <source>
        <dbReference type="SAM" id="MobiDB-lite"/>
    </source>
</evidence>